<evidence type="ECO:0000313" key="1">
    <source>
        <dbReference type="EMBL" id="KAF9517860.1"/>
    </source>
</evidence>
<comment type="caution">
    <text evidence="1">The sequence shown here is derived from an EMBL/GenBank/DDBJ whole genome shotgun (WGS) entry which is preliminary data.</text>
</comment>
<dbReference type="SUPFAM" id="SSF50494">
    <property type="entry name" value="Trypsin-like serine proteases"/>
    <property type="match status" value="1"/>
</dbReference>
<name>A0A9P6B6J1_9AGAM</name>
<keyword evidence="2" id="KW-1185">Reference proteome</keyword>
<dbReference type="EMBL" id="MU128929">
    <property type="protein sequence ID" value="KAF9517860.1"/>
    <property type="molecule type" value="Genomic_DNA"/>
</dbReference>
<dbReference type="OrthoDB" id="5424209at2759"/>
<dbReference type="InterPro" id="IPR009003">
    <property type="entry name" value="Peptidase_S1_PA"/>
</dbReference>
<organism evidence="1 2">
    <name type="scientific">Hydnum rufescens UP504</name>
    <dbReference type="NCBI Taxonomy" id="1448309"/>
    <lineage>
        <taxon>Eukaryota</taxon>
        <taxon>Fungi</taxon>
        <taxon>Dikarya</taxon>
        <taxon>Basidiomycota</taxon>
        <taxon>Agaricomycotina</taxon>
        <taxon>Agaricomycetes</taxon>
        <taxon>Cantharellales</taxon>
        <taxon>Hydnaceae</taxon>
        <taxon>Hydnum</taxon>
    </lineage>
</organism>
<gene>
    <name evidence="1" type="ORF">BS47DRAFT_1359377</name>
</gene>
<sequence length="1164" mass="127867">MDEYYPPEFVTFIPSQSAIPPDRNFGWAPDESYDGSNVVAGPSCGYGQQPPPAMTAARPVEPWVWGFGWASDESYGTSNTVAGPSFAYEAQPEPTMTATQPIEGPVGPQEWDFGLALHESHGSSNPPPGLSFEYDARPPLATTATRPIEGSATHGPWHGVVYQPEPIDLPPTMEVSQDTTHILNPTLGTMQVLLNSGSVYDPSIQERDKIIVFEKALAATRHKLGGFGYVGHGLKEAAENDSREISQVARCGPFTRTTHPPDPSQLPHETFPNFVNILIEYFSDAGEKYNNIFGAYTHSRFRWSLRFEVVARHLLCLEWGTQVVTTLASASNLTTEEVPSHKGKPQRKNVDLIPDGFKEPKKGSWLTWRRCETGPGSSSIAQWSASSVEGDAHERTYTFVWDLTRDQFASRTAFTSLYALCSSIFRFPHSRVVNSFEGHEVIQSVLGPMAQCLSAVRLFAKTVVETLEFRSGLRNPIATHGIPSTSGILAACAASGEPPVEPMGFIFGPVFSSAASAENDGMEIVIKPIHVPMEFHLFLPDPRTGKRSARMRRRGARGHGFPLGYSGEDCVWANPNGDVIPLRNHIVNMHLGRMLNVSSPAPGPTHYTRPAAFRTETGRAIACRDPGCQLCTTSATMDLSKVAIAFQPTCEDEALQYPPLPHTSTVSNDLPSATECLTMTEPTPFVVTNTLSKVYYRGLPSKPRLIATTRPGAFEFPTGPEAYPILKELRPLGDHPLISAWDHGLADRLRHGLNSIRQSSSLVIVWIGIEFGALSFEEGSLVALECRKFIDTYGIHDYHVEIRESRVMRQVGNRFLDPVLFPDPTFSARDPYTALLGIPISAKDRPWAEGTGGFYLSAGGDDKAIYLVTARHVVLPLDDNKEYERKNERKAREDVMVLGTSAFNNKLAIIDYEIKGHQVAITDAKERIELVEDMDDPMLVREAEQDLQKAERGLEALRALRHEIATHWVGKEKRVFGTLTWAPPIIFSTDPGQYTLDLAVIKIDAGKLDTKNYRGNTINIGKGTHAGNSWTRPGPENALVKPPMLDANGESCLIVFKNGAKTDMTIGKANSVSSYTRTYLAGEYRESREWPVIPTNKDSGAFSAKGDSGSCVTDVFGRVAGILTSGSGATDSSDVTYVTPISFIMKVLHETKRFQHAHLNPVLT</sequence>
<dbReference type="Proteomes" id="UP000886523">
    <property type="component" value="Unassembled WGS sequence"/>
</dbReference>
<evidence type="ECO:0000313" key="2">
    <source>
        <dbReference type="Proteomes" id="UP000886523"/>
    </source>
</evidence>
<dbReference type="AlphaFoldDB" id="A0A9P6B6J1"/>
<proteinExistence type="predicted"/>
<protein>
    <submittedName>
        <fullName evidence="1">Uncharacterized protein</fullName>
    </submittedName>
</protein>
<accession>A0A9P6B6J1</accession>
<reference evidence="1" key="1">
    <citation type="journal article" date="2020" name="Nat. Commun.">
        <title>Large-scale genome sequencing of mycorrhizal fungi provides insights into the early evolution of symbiotic traits.</title>
        <authorList>
            <person name="Miyauchi S."/>
            <person name="Kiss E."/>
            <person name="Kuo A."/>
            <person name="Drula E."/>
            <person name="Kohler A."/>
            <person name="Sanchez-Garcia M."/>
            <person name="Morin E."/>
            <person name="Andreopoulos B."/>
            <person name="Barry K.W."/>
            <person name="Bonito G."/>
            <person name="Buee M."/>
            <person name="Carver A."/>
            <person name="Chen C."/>
            <person name="Cichocki N."/>
            <person name="Clum A."/>
            <person name="Culley D."/>
            <person name="Crous P.W."/>
            <person name="Fauchery L."/>
            <person name="Girlanda M."/>
            <person name="Hayes R.D."/>
            <person name="Keri Z."/>
            <person name="LaButti K."/>
            <person name="Lipzen A."/>
            <person name="Lombard V."/>
            <person name="Magnuson J."/>
            <person name="Maillard F."/>
            <person name="Murat C."/>
            <person name="Nolan M."/>
            <person name="Ohm R.A."/>
            <person name="Pangilinan J."/>
            <person name="Pereira M.F."/>
            <person name="Perotto S."/>
            <person name="Peter M."/>
            <person name="Pfister S."/>
            <person name="Riley R."/>
            <person name="Sitrit Y."/>
            <person name="Stielow J.B."/>
            <person name="Szollosi G."/>
            <person name="Zifcakova L."/>
            <person name="Stursova M."/>
            <person name="Spatafora J.W."/>
            <person name="Tedersoo L."/>
            <person name="Vaario L.M."/>
            <person name="Yamada A."/>
            <person name="Yan M."/>
            <person name="Wang P."/>
            <person name="Xu J."/>
            <person name="Bruns T."/>
            <person name="Baldrian P."/>
            <person name="Vilgalys R."/>
            <person name="Dunand C."/>
            <person name="Henrissat B."/>
            <person name="Grigoriev I.V."/>
            <person name="Hibbett D."/>
            <person name="Nagy L.G."/>
            <person name="Martin F.M."/>
        </authorList>
    </citation>
    <scope>NUCLEOTIDE SEQUENCE</scope>
    <source>
        <strain evidence="1">UP504</strain>
    </source>
</reference>